<dbReference type="InterPro" id="IPR020864">
    <property type="entry name" value="MACPF"/>
</dbReference>
<feature type="domain" description="MACPF" evidence="1">
    <location>
        <begin position="67"/>
        <end position="396"/>
    </location>
</feature>
<dbReference type="GO" id="GO:0009626">
    <property type="term" value="P:plant-type hypersensitive response"/>
    <property type="evidence" value="ECO:0007669"/>
    <property type="project" value="EnsemblPlants"/>
</dbReference>
<dbReference type="GO" id="GO:0052542">
    <property type="term" value="P:defense response by callose deposition"/>
    <property type="evidence" value="ECO:0007669"/>
    <property type="project" value="EnsemblPlants"/>
</dbReference>
<dbReference type="eggNOG" id="ENOG502QQTT">
    <property type="taxonomic scope" value="Eukaryota"/>
</dbReference>
<dbReference type="Proteomes" id="UP000030687">
    <property type="component" value="Unassembled WGS sequence"/>
</dbReference>
<evidence type="ECO:0000313" key="3">
    <source>
        <dbReference type="Proteomes" id="UP000030687"/>
    </source>
</evidence>
<dbReference type="SMART" id="SM00457">
    <property type="entry name" value="MACPF"/>
    <property type="match status" value="1"/>
</dbReference>
<protein>
    <recommendedName>
        <fullName evidence="1">MACPF domain-containing protein</fullName>
    </recommendedName>
</protein>
<evidence type="ECO:0000259" key="1">
    <source>
        <dbReference type="PROSITE" id="PS51412"/>
    </source>
</evidence>
<dbReference type="PANTHER" id="PTHR33199:SF8">
    <property type="entry name" value="MACPF DOMAIN-CONTAINING PROTEIN NSL1"/>
    <property type="match status" value="1"/>
</dbReference>
<accession>V4UER2</accession>
<dbReference type="OMA" id="QGHSKWL"/>
<dbReference type="Pfam" id="PF01823">
    <property type="entry name" value="MACPF"/>
    <property type="match status" value="1"/>
</dbReference>
<dbReference type="STRING" id="85681.V4UER2"/>
<dbReference type="InParanoid" id="V4UER2"/>
<name>V4UER2_CITCL</name>
<sequence length="673" mass="74909">MTVQRCSQNEKTLKRVSFWRTGSTNHHNSFVHLLLPSLLCLTLNQKLNIISPLTPFGLKKKNKKSMAYNRLDPQSAAERAVSVIGFGYDLCNDIRLSSCKPGPSGTRLIEMDHSVTRDLVFPCGVVVKDVSISIKCDKGERTRFRSDVLSFNQMSEKFNQELALSGKIPSGLFNSMFKFNGSWQKDASAVKSLAFDGWFISLYNVELARSHIVLSEQVRKEVPTSWDPAALAEFIDKYGTHVVVGVKMGGKDVIHVKQLRNSNLQPPEVLKFLKLLADGRFSEDANPAEISGKLKDETSKPWDLQGLYANSVKPSIVNQSKNNDMISISSRRGGVDICQTHNRWLSTVSHSPNVISMSFVPITSLLAGVQGNGFLTHAVNLYLRYKPPIEELHQFLEFQLPRQWAPVYGDLPLGLRRRKQASPSLQFSFLGPKLYVNTTQVDSGNRPVTGIRLYLEGKKSDHLAVHLQHLSTVPQSIELTDDLSYEPTDEPVERGYYEPVKWSIFSHVCTAPVQYDGACIDDSASIVTKAWLEVKVIGMKKVLFLRLGFSTVASAKVRRSEWDGPSTMSRKSGVFSMLMSTKFSTGLNQPEKPVKVDLNSAVFPGGPPLPPKAPKMTNFVDTKEMVRGPEDPPGYWVVSGAKLCVESGRISIKGKFSLLTIMSEDSMLCCEEI</sequence>
<organism evidence="2 3">
    <name type="scientific">Citrus clementina</name>
    <name type="common">Clementine</name>
    <name type="synonym">Citrus deliciosa x Citrus sinensis</name>
    <dbReference type="NCBI Taxonomy" id="85681"/>
    <lineage>
        <taxon>Eukaryota</taxon>
        <taxon>Viridiplantae</taxon>
        <taxon>Streptophyta</taxon>
        <taxon>Embryophyta</taxon>
        <taxon>Tracheophyta</taxon>
        <taxon>Spermatophyta</taxon>
        <taxon>Magnoliopsida</taxon>
        <taxon>eudicotyledons</taxon>
        <taxon>Gunneridae</taxon>
        <taxon>Pentapetalae</taxon>
        <taxon>rosids</taxon>
        <taxon>malvids</taxon>
        <taxon>Sapindales</taxon>
        <taxon>Rutaceae</taxon>
        <taxon>Aurantioideae</taxon>
        <taxon>Citrus</taxon>
    </lineage>
</organism>
<dbReference type="Gramene" id="ESR62630">
    <property type="protein sequence ID" value="ESR62630"/>
    <property type="gene ID" value="CICLE_v10014498mg"/>
</dbReference>
<keyword evidence="3" id="KW-1185">Reference proteome</keyword>
<dbReference type="PANTHER" id="PTHR33199">
    <property type="entry name" value="MACPF DOMAIN-CONTAINING PROTEIN CAD1"/>
    <property type="match status" value="1"/>
</dbReference>
<gene>
    <name evidence="2" type="ORF">CICLE_v10014498mg</name>
</gene>
<dbReference type="PROSITE" id="PS51412">
    <property type="entry name" value="MACPF_2"/>
    <property type="match status" value="1"/>
</dbReference>
<dbReference type="AlphaFoldDB" id="V4UER2"/>
<dbReference type="GO" id="GO:0005886">
    <property type="term" value="C:plasma membrane"/>
    <property type="evidence" value="ECO:0007669"/>
    <property type="project" value="TreeGrafter"/>
</dbReference>
<evidence type="ECO:0000313" key="2">
    <source>
        <dbReference type="EMBL" id="ESR62630.1"/>
    </source>
</evidence>
<dbReference type="EMBL" id="KI536312">
    <property type="protein sequence ID" value="ESR62630.1"/>
    <property type="molecule type" value="Genomic_DNA"/>
</dbReference>
<reference evidence="2 3" key="1">
    <citation type="submission" date="2013-10" db="EMBL/GenBank/DDBJ databases">
        <authorList>
            <consortium name="International Citrus Genome Consortium"/>
            <person name="Jenkins J."/>
            <person name="Schmutz J."/>
            <person name="Prochnik S."/>
            <person name="Rokhsar D."/>
            <person name="Gmitter F."/>
            <person name="Ollitrault P."/>
            <person name="Machado M."/>
            <person name="Talon M."/>
            <person name="Wincker P."/>
            <person name="Jaillon O."/>
            <person name="Morgante M."/>
        </authorList>
    </citation>
    <scope>NUCLEOTIDE SEQUENCE</scope>
    <source>
        <strain evidence="3">cv. Clemenules</strain>
    </source>
</reference>
<dbReference type="GO" id="GO:0010337">
    <property type="term" value="P:regulation of salicylic acid metabolic process"/>
    <property type="evidence" value="ECO:0007669"/>
    <property type="project" value="EnsemblPlants"/>
</dbReference>
<proteinExistence type="predicted"/>
<dbReference type="KEGG" id="cic:CICLE_v10014498mg"/>
<dbReference type="InterPro" id="IPR044663">
    <property type="entry name" value="CAD1/NSL1-like"/>
</dbReference>
<dbReference type="FunCoup" id="V4UER2">
    <property type="interactions" value="1040"/>
</dbReference>
<dbReference type="GO" id="GO:2000031">
    <property type="term" value="P:regulation of salicylic acid mediated signaling pathway"/>
    <property type="evidence" value="ECO:0007669"/>
    <property type="project" value="InterPro"/>
</dbReference>